<dbReference type="Pfam" id="PF07885">
    <property type="entry name" value="Ion_trans_2"/>
    <property type="match status" value="1"/>
</dbReference>
<keyword evidence="1" id="KW-1133">Transmembrane helix</keyword>
<sequence length="155" mass="16654">MDMLLELTVATAMVLLTVGAHAIGLLCLGRVLATLESRESPTPTAIRLNPLSTRGALYTVTLVLGLFFIHGLEIWSYAALFYLLGAVPDLREAVYFSSISYSSIGYGDASIDPEWKLLGAIEGINGAILLGWTVAFFVAVMGRLLPSAERNSGFE</sequence>
<evidence type="ECO:0000313" key="4">
    <source>
        <dbReference type="Proteomes" id="UP000195766"/>
    </source>
</evidence>
<gene>
    <name evidence="3" type="ORF">FM111_15530</name>
</gene>
<evidence type="ECO:0000256" key="1">
    <source>
        <dbReference type="SAM" id="Phobius"/>
    </source>
</evidence>
<feature type="transmembrane region" description="Helical" evidence="1">
    <location>
        <begin position="56"/>
        <end position="84"/>
    </location>
</feature>
<feature type="transmembrane region" description="Helical" evidence="1">
    <location>
        <begin position="124"/>
        <end position="145"/>
    </location>
</feature>
<keyword evidence="1" id="KW-0472">Membrane</keyword>
<dbReference type="EMBL" id="FUIE01000085">
    <property type="protein sequence ID" value="SJM70862.1"/>
    <property type="molecule type" value="Genomic_DNA"/>
</dbReference>
<name>A0A1R4GSL4_BREDI</name>
<reference evidence="3 4" key="1">
    <citation type="submission" date="2017-02" db="EMBL/GenBank/DDBJ databases">
        <authorList>
            <person name="Peterson S.W."/>
        </authorList>
    </citation>
    <scope>NUCLEOTIDE SEQUENCE [LARGE SCALE GENOMIC DNA]</scope>
    <source>
        <strain evidence="3 4">3F5N</strain>
    </source>
</reference>
<dbReference type="InterPro" id="IPR013099">
    <property type="entry name" value="K_chnl_dom"/>
</dbReference>
<protein>
    <submittedName>
        <fullName evidence="3">Kef-type K+ transport systems, predicted NAD-binding component</fullName>
    </submittedName>
</protein>
<dbReference type="RefSeq" id="WP_256968383.1">
    <property type="nucleotide sequence ID" value="NZ_FUIE01000085.1"/>
</dbReference>
<evidence type="ECO:0000313" key="3">
    <source>
        <dbReference type="EMBL" id="SJM70862.1"/>
    </source>
</evidence>
<dbReference type="Gene3D" id="1.10.287.70">
    <property type="match status" value="1"/>
</dbReference>
<dbReference type="SUPFAM" id="SSF81324">
    <property type="entry name" value="Voltage-gated potassium channels"/>
    <property type="match status" value="1"/>
</dbReference>
<organism evidence="3 4">
    <name type="scientific">Brevundimonas diminuta 3F5N</name>
    <dbReference type="NCBI Taxonomy" id="1255603"/>
    <lineage>
        <taxon>Bacteria</taxon>
        <taxon>Pseudomonadati</taxon>
        <taxon>Pseudomonadota</taxon>
        <taxon>Alphaproteobacteria</taxon>
        <taxon>Caulobacterales</taxon>
        <taxon>Caulobacteraceae</taxon>
        <taxon>Brevundimonas</taxon>
    </lineage>
</organism>
<dbReference type="AlphaFoldDB" id="A0A1R4GSL4"/>
<keyword evidence="1" id="KW-0812">Transmembrane</keyword>
<dbReference type="Proteomes" id="UP000195766">
    <property type="component" value="Unassembled WGS sequence"/>
</dbReference>
<proteinExistence type="predicted"/>
<evidence type="ECO:0000259" key="2">
    <source>
        <dbReference type="Pfam" id="PF07885"/>
    </source>
</evidence>
<accession>A0A1R4GSL4</accession>
<feature type="domain" description="Potassium channel" evidence="2">
    <location>
        <begin position="74"/>
        <end position="141"/>
    </location>
</feature>
<feature type="transmembrane region" description="Helical" evidence="1">
    <location>
        <begin position="12"/>
        <end position="35"/>
    </location>
</feature>